<proteinExistence type="predicted"/>
<name>A0A9W8LAW2_9FUNG</name>
<dbReference type="EMBL" id="JANBUH010000330">
    <property type="protein sequence ID" value="KAJ2752017.1"/>
    <property type="molecule type" value="Genomic_DNA"/>
</dbReference>
<keyword evidence="2" id="KW-1185">Reference proteome</keyword>
<accession>A0A9W8LAW2</accession>
<gene>
    <name evidence="1" type="ORF">GGI19_004100</name>
</gene>
<dbReference type="Proteomes" id="UP001140011">
    <property type="component" value="Unassembled WGS sequence"/>
</dbReference>
<dbReference type="OrthoDB" id="5533323at2759"/>
<evidence type="ECO:0000313" key="2">
    <source>
        <dbReference type="Proteomes" id="UP001140011"/>
    </source>
</evidence>
<comment type="caution">
    <text evidence="1">The sequence shown here is derived from an EMBL/GenBank/DDBJ whole genome shotgun (WGS) entry which is preliminary data.</text>
</comment>
<organism evidence="1 2">
    <name type="scientific">Coemansia pectinata</name>
    <dbReference type="NCBI Taxonomy" id="1052879"/>
    <lineage>
        <taxon>Eukaryota</taxon>
        <taxon>Fungi</taxon>
        <taxon>Fungi incertae sedis</taxon>
        <taxon>Zoopagomycota</taxon>
        <taxon>Kickxellomycotina</taxon>
        <taxon>Kickxellomycetes</taxon>
        <taxon>Kickxellales</taxon>
        <taxon>Kickxellaceae</taxon>
        <taxon>Coemansia</taxon>
    </lineage>
</organism>
<reference evidence="1" key="1">
    <citation type="submission" date="2022-07" db="EMBL/GenBank/DDBJ databases">
        <title>Phylogenomic reconstructions and comparative analyses of Kickxellomycotina fungi.</title>
        <authorList>
            <person name="Reynolds N.K."/>
            <person name="Stajich J.E."/>
            <person name="Barry K."/>
            <person name="Grigoriev I.V."/>
            <person name="Crous P."/>
            <person name="Smith M.E."/>
        </authorList>
    </citation>
    <scope>NUCLEOTIDE SEQUENCE</scope>
    <source>
        <strain evidence="1">BCRC 34297</strain>
    </source>
</reference>
<evidence type="ECO:0000313" key="1">
    <source>
        <dbReference type="EMBL" id="KAJ2752017.1"/>
    </source>
</evidence>
<dbReference type="AlphaFoldDB" id="A0A9W8LAW2"/>
<protein>
    <submittedName>
        <fullName evidence="1">Uncharacterized protein</fullName>
    </submittedName>
</protein>
<sequence>MSWAAVVYKVTIEESSWGTFIDCPDFPSHFLCREIRIKVDAPAILEGKAFKLLSTALYNGCAFHWTRKLIFDIVTDRSYDEDDGRLPPDAYDNVLTFARRIKEMAPRTINIWSYYEANISGLIRDDDDGNYAVYPLILRSHYPFDDDVVFRGNDATLEYLKVALYPELVATLERHNVFTRTSRPQLKCVDTGLLSSQTLLSFATAAAYLRFVMGIAPGSPVRVVDYRFESGRALPPALLLLKDYSLSLLSDLHTRAPIRGEIPQGVADAELPEYVRSAYAPMGRRSRCWHIAYHPIYDNVELGLNCYPTNRLAKRLEVTLDIWDIYSGKSLQQLSSAPYDGCAFPLVRTLAFNIRVYKHSEEKRDYDHPTEDYKIPPPGSKAKIYAFVQRVKDMAPAVSEIYLDTRDTDFEPSGCNESHALLLVSQLYRVVETTIISERNNDLVFSPGLVPIGNLTSIKVDIHGCDYSILPLVRQNAQSLQTLVVRLLMNMDISGLIQYPGDGGKYIEYPRLHTLDISGSDARQRPGFNGAVPFPNLRRLTLLLRYPFDDDVLFRGNGAILEHLSMVLHPTVVALLKRHNVFTRTSHPKLRVCSCGFRDNEPSAFDTASDYVKFVLSIAPAASVRTLHALSGSSEALMPALSLLGGHASIQVLSMYRVRLSFWDALTFIKSLPLLSDLHAMAPTLGDIPQGVTDVDLPEYVHSTYAPMGKRFRCWHISSHSKIVNVELVTFMLLLALACPNFDYAAVYKDYREPFMKEMRSQIAEPRFSEHATRLNRLLFNGWQR</sequence>